<reference evidence="2 3" key="1">
    <citation type="submission" date="2018-03" db="EMBL/GenBank/DDBJ databases">
        <title>Genome sequencing of Phreatobacter sp.</title>
        <authorList>
            <person name="Kim S.-J."/>
            <person name="Heo J."/>
            <person name="Kwon S.-W."/>
        </authorList>
    </citation>
    <scope>NUCLEOTIDE SEQUENCE [LARGE SCALE GENOMIC DNA]</scope>
    <source>
        <strain evidence="2 3">S-12</strain>
    </source>
</reference>
<dbReference type="EMBL" id="CP027668">
    <property type="protein sequence ID" value="AVO47123.1"/>
    <property type="molecule type" value="Genomic_DNA"/>
</dbReference>
<protein>
    <recommendedName>
        <fullName evidence="4">DoxX family protein</fullName>
    </recommendedName>
</protein>
<gene>
    <name evidence="2" type="ORF">C6569_19870</name>
</gene>
<dbReference type="OrthoDB" id="8161897at2"/>
<feature type="transmembrane region" description="Helical" evidence="1">
    <location>
        <begin position="104"/>
        <end position="121"/>
    </location>
</feature>
<dbReference type="Proteomes" id="UP000237889">
    <property type="component" value="Chromosome"/>
</dbReference>
<feature type="transmembrane region" description="Helical" evidence="1">
    <location>
        <begin position="12"/>
        <end position="36"/>
    </location>
</feature>
<keyword evidence="1" id="KW-0472">Membrane</keyword>
<evidence type="ECO:0000313" key="2">
    <source>
        <dbReference type="EMBL" id="AVO47123.1"/>
    </source>
</evidence>
<proteinExistence type="predicted"/>
<evidence type="ECO:0000313" key="3">
    <source>
        <dbReference type="Proteomes" id="UP000237889"/>
    </source>
</evidence>
<organism evidence="2 3">
    <name type="scientific">Phreatobacter cathodiphilus</name>
    <dbReference type="NCBI Taxonomy" id="1868589"/>
    <lineage>
        <taxon>Bacteria</taxon>
        <taxon>Pseudomonadati</taxon>
        <taxon>Pseudomonadota</taxon>
        <taxon>Alphaproteobacteria</taxon>
        <taxon>Hyphomicrobiales</taxon>
        <taxon>Phreatobacteraceae</taxon>
        <taxon>Phreatobacter</taxon>
    </lineage>
</organism>
<evidence type="ECO:0008006" key="4">
    <source>
        <dbReference type="Google" id="ProtNLM"/>
    </source>
</evidence>
<dbReference type="AlphaFoldDB" id="A0A2S0NGU0"/>
<name>A0A2S0NGU0_9HYPH</name>
<keyword evidence="1" id="KW-0812">Transmembrane</keyword>
<evidence type="ECO:0000256" key="1">
    <source>
        <dbReference type="SAM" id="Phobius"/>
    </source>
</evidence>
<dbReference type="RefSeq" id="WP_106750493.1">
    <property type="nucleotide sequence ID" value="NZ_CP027668.1"/>
</dbReference>
<dbReference type="KEGG" id="phr:C6569_19870"/>
<keyword evidence="3" id="KW-1185">Reference proteome</keyword>
<feature type="transmembrane region" description="Helical" evidence="1">
    <location>
        <begin position="79"/>
        <end position="98"/>
    </location>
</feature>
<keyword evidence="1" id="KW-1133">Transmembrane helix</keyword>
<accession>A0A2S0NGU0</accession>
<sequence>MATLLFVHAPRTILGLLFLVSAVDGFWAMATGNHLIHPPVSPEGRLFEQGLQMSGFFWPFLKVINLIGGLSLIFNVAPAFGLALIAPVMATIVLFHAVLNPQGLPVAGILVVTGLMLVWAYRDRYAALFR</sequence>
<feature type="transmembrane region" description="Helical" evidence="1">
    <location>
        <begin position="56"/>
        <end position="74"/>
    </location>
</feature>